<feature type="compositionally biased region" description="Basic and acidic residues" evidence="4">
    <location>
        <begin position="476"/>
        <end position="490"/>
    </location>
</feature>
<feature type="domain" description="CW-type" evidence="6">
    <location>
        <begin position="225"/>
        <end position="279"/>
    </location>
</feature>
<evidence type="ECO:0000256" key="1">
    <source>
        <dbReference type="ARBA" id="ARBA00022723"/>
    </source>
</evidence>
<gene>
    <name evidence="8 9" type="primary">ZCWPW1</name>
</gene>
<keyword evidence="7" id="KW-1185">Reference proteome</keyword>
<keyword evidence="1" id="KW-0479">Metal-binding</keyword>
<dbReference type="RefSeq" id="XP_034292492.1">
    <property type="nucleotide sequence ID" value="XM_034436601.1"/>
</dbReference>
<protein>
    <submittedName>
        <fullName evidence="8 9">Zinc finger CW-type PWWP domain protein 1 isoform X1</fullName>
    </submittedName>
</protein>
<dbReference type="InterPro" id="IPR011124">
    <property type="entry name" value="Znf_CW"/>
</dbReference>
<feature type="region of interest" description="Disordered" evidence="4">
    <location>
        <begin position="110"/>
        <end position="226"/>
    </location>
</feature>
<dbReference type="PROSITE" id="PS51050">
    <property type="entry name" value="ZF_CW"/>
    <property type="match status" value="1"/>
</dbReference>
<dbReference type="Pfam" id="PF00855">
    <property type="entry name" value="PWWP"/>
    <property type="match status" value="1"/>
</dbReference>
<dbReference type="InterPro" id="IPR042778">
    <property type="entry name" value="ZCWPW1/ZCWPW2"/>
</dbReference>
<dbReference type="CTD" id="55063"/>
<evidence type="ECO:0000256" key="4">
    <source>
        <dbReference type="SAM" id="MobiDB-lite"/>
    </source>
</evidence>
<dbReference type="Pfam" id="PF07496">
    <property type="entry name" value="zf-CW"/>
    <property type="match status" value="1"/>
</dbReference>
<feature type="compositionally biased region" description="Polar residues" evidence="4">
    <location>
        <begin position="53"/>
        <end position="66"/>
    </location>
</feature>
<dbReference type="AlphaFoldDB" id="A0A6P9DJT9"/>
<dbReference type="InterPro" id="IPR000313">
    <property type="entry name" value="PWWP_dom"/>
</dbReference>
<dbReference type="OMA" id="CAQPIRC"/>
<dbReference type="GO" id="GO:0008270">
    <property type="term" value="F:zinc ion binding"/>
    <property type="evidence" value="ECO:0007669"/>
    <property type="project" value="UniProtKB-KW"/>
</dbReference>
<organism evidence="7 9">
    <name type="scientific">Pantherophis guttatus</name>
    <name type="common">Corn snake</name>
    <name type="synonym">Elaphe guttata</name>
    <dbReference type="NCBI Taxonomy" id="94885"/>
    <lineage>
        <taxon>Eukaryota</taxon>
        <taxon>Metazoa</taxon>
        <taxon>Chordata</taxon>
        <taxon>Craniata</taxon>
        <taxon>Vertebrata</taxon>
        <taxon>Euteleostomi</taxon>
        <taxon>Lepidosauria</taxon>
        <taxon>Squamata</taxon>
        <taxon>Bifurcata</taxon>
        <taxon>Unidentata</taxon>
        <taxon>Episquamata</taxon>
        <taxon>Toxicofera</taxon>
        <taxon>Serpentes</taxon>
        <taxon>Colubroidea</taxon>
        <taxon>Colubridae</taxon>
        <taxon>Colubrinae</taxon>
        <taxon>Pantherophis</taxon>
    </lineage>
</organism>
<evidence type="ECO:0000259" key="6">
    <source>
        <dbReference type="PROSITE" id="PS51050"/>
    </source>
</evidence>
<keyword evidence="2" id="KW-0863">Zinc-finger</keyword>
<dbReference type="PANTHER" id="PTHR15999:SF2">
    <property type="entry name" value="ZINC FINGER CW-TYPE PWWP DOMAIN PROTEIN 1"/>
    <property type="match status" value="1"/>
</dbReference>
<name>A0A6P9DJT9_PANGU</name>
<evidence type="ECO:0000313" key="7">
    <source>
        <dbReference type="Proteomes" id="UP001652622"/>
    </source>
</evidence>
<feature type="compositionally biased region" description="Basic and acidic residues" evidence="4">
    <location>
        <begin position="122"/>
        <end position="131"/>
    </location>
</feature>
<dbReference type="KEGG" id="pgut:117676811"/>
<dbReference type="Gene3D" id="2.30.30.140">
    <property type="match status" value="1"/>
</dbReference>
<feature type="region of interest" description="Disordered" evidence="4">
    <location>
        <begin position="422"/>
        <end position="587"/>
    </location>
</feature>
<dbReference type="OrthoDB" id="5964980at2759"/>
<dbReference type="GO" id="GO:0005634">
    <property type="term" value="C:nucleus"/>
    <property type="evidence" value="ECO:0007669"/>
    <property type="project" value="TreeGrafter"/>
</dbReference>
<evidence type="ECO:0000313" key="8">
    <source>
        <dbReference type="RefSeq" id="XP_034292492.1"/>
    </source>
</evidence>
<evidence type="ECO:0000256" key="3">
    <source>
        <dbReference type="ARBA" id="ARBA00022833"/>
    </source>
</evidence>
<dbReference type="Proteomes" id="UP001652622">
    <property type="component" value="Unplaced"/>
</dbReference>
<evidence type="ECO:0000259" key="5">
    <source>
        <dbReference type="PROSITE" id="PS50812"/>
    </source>
</evidence>
<dbReference type="RefSeq" id="XP_060540719.1">
    <property type="nucleotide sequence ID" value="XM_060684736.1"/>
</dbReference>
<accession>A0A6P9DJT9</accession>
<dbReference type="Gene3D" id="3.30.40.100">
    <property type="match status" value="1"/>
</dbReference>
<dbReference type="CDD" id="cd20145">
    <property type="entry name" value="PWWP_ZCWPW1"/>
    <property type="match status" value="1"/>
</dbReference>
<evidence type="ECO:0000313" key="9">
    <source>
        <dbReference type="RefSeq" id="XP_060540719.1"/>
    </source>
</evidence>
<feature type="domain" description="PWWP" evidence="5">
    <location>
        <begin position="292"/>
        <end position="347"/>
    </location>
</feature>
<proteinExistence type="predicted"/>
<dbReference type="PANTHER" id="PTHR15999">
    <property type="entry name" value="ZINC FINGER CW-TYPE PWWP DOMAIN PROTEIN 1"/>
    <property type="match status" value="1"/>
</dbReference>
<feature type="compositionally biased region" description="Acidic residues" evidence="4">
    <location>
        <begin position="208"/>
        <end position="220"/>
    </location>
</feature>
<feature type="compositionally biased region" description="Basic and acidic residues" evidence="4">
    <location>
        <begin position="189"/>
        <end position="198"/>
    </location>
</feature>
<feature type="region of interest" description="Disordered" evidence="4">
    <location>
        <begin position="53"/>
        <end position="72"/>
    </location>
</feature>
<dbReference type="SUPFAM" id="SSF63748">
    <property type="entry name" value="Tudor/PWWP/MBT"/>
    <property type="match status" value="1"/>
</dbReference>
<keyword evidence="3" id="KW-0862">Zinc</keyword>
<reference evidence="9" key="1">
    <citation type="submission" date="2025-05" db="UniProtKB">
        <authorList>
            <consortium name="RefSeq"/>
        </authorList>
    </citation>
    <scope>IDENTIFICATION</scope>
    <source>
        <tissue evidence="8 9">Blood</tissue>
    </source>
</reference>
<evidence type="ECO:0000256" key="2">
    <source>
        <dbReference type="ARBA" id="ARBA00022771"/>
    </source>
</evidence>
<dbReference type="PROSITE" id="PS50812">
    <property type="entry name" value="PWWP"/>
    <property type="match status" value="1"/>
</dbReference>
<dbReference type="GeneID" id="117676811"/>
<sequence>MTSRSKKNEFNKMSKKAFAPPVVKSYRTPFGKGELELHGKPEDGITVKSVTISPVQSKRQKGSMSNVEKKSECKKNLEMIENEKGFLTDAQFEEIVQSILQKSPQECTENLQERLVPAESAEGQRSKREMSEAFLPAERSAWQKKTEVALSEVGQKEHQIKVKKQSKSGINEGEKKLNEKAAANNVGCKENRKGEPKKAAQGNAQDVTDPEEAPEEEEDGGSGSSRCCTAWVQCSYPSCEKWRRLSSDVDPSALPEDWSCSQNPDLQYNSCSVPEETWSGSEDEVVYAIYFPGSIVWAKQYGYPWWPGIIEADPDIGEYFLFSSQADSLPSKYHVTFFGHSVTRAWISASLLKNYGEPPGEGNAWAKIRNRSEKENLKAALEMAKEAEQISIQFTDTVAFALSLQARIRRFGFHSRFQHKESPKDCKILKEQNNTASSRPRVKRTPGTKGEHRSTATSSKNQEKLLHEISGVKPNENIKRPIDTKGDKKPQVGGLENASPALKRRERTAPKAAATLPGSDRATGKQDSSQKGLKKSFSVPPPCQASQARHPLRSWPDSSPAGFAFSPPPSQKDRSNRSGGSPGPKGT</sequence>
<dbReference type="SMART" id="SM00293">
    <property type="entry name" value="PWWP"/>
    <property type="match status" value="1"/>
</dbReference>